<organism evidence="3 4">
    <name type="scientific">Cohaesibacter gelatinilyticus</name>
    <dbReference type="NCBI Taxonomy" id="372072"/>
    <lineage>
        <taxon>Bacteria</taxon>
        <taxon>Pseudomonadati</taxon>
        <taxon>Pseudomonadota</taxon>
        <taxon>Alphaproteobacteria</taxon>
        <taxon>Hyphomicrobiales</taxon>
        <taxon>Cohaesibacteraceae</taxon>
    </lineage>
</organism>
<dbReference type="OrthoDB" id="9804721at2"/>
<dbReference type="SUPFAM" id="SSF52402">
    <property type="entry name" value="Adenine nucleotide alpha hydrolases-like"/>
    <property type="match status" value="2"/>
</dbReference>
<dbReference type="Proteomes" id="UP000219439">
    <property type="component" value="Unassembled WGS sequence"/>
</dbReference>
<evidence type="ECO:0000313" key="4">
    <source>
        <dbReference type="Proteomes" id="UP000219439"/>
    </source>
</evidence>
<proteinExistence type="inferred from homology"/>
<dbReference type="PANTHER" id="PTHR46268">
    <property type="entry name" value="STRESS RESPONSE PROTEIN NHAX"/>
    <property type="match status" value="1"/>
</dbReference>
<reference evidence="3 4" key="1">
    <citation type="submission" date="2017-09" db="EMBL/GenBank/DDBJ databases">
        <authorList>
            <person name="Ehlers B."/>
            <person name="Leendertz F.H."/>
        </authorList>
    </citation>
    <scope>NUCLEOTIDE SEQUENCE [LARGE SCALE GENOMIC DNA]</scope>
    <source>
        <strain evidence="3 4">DSM 18289</strain>
    </source>
</reference>
<evidence type="ECO:0000259" key="2">
    <source>
        <dbReference type="Pfam" id="PF00582"/>
    </source>
</evidence>
<dbReference type="CDD" id="cd00293">
    <property type="entry name" value="USP-like"/>
    <property type="match status" value="1"/>
</dbReference>
<accession>A0A285NDM7</accession>
<protein>
    <submittedName>
        <fullName evidence="3">Universal stress protein family protein</fullName>
    </submittedName>
</protein>
<feature type="domain" description="UspA" evidence="2">
    <location>
        <begin position="226"/>
        <end position="279"/>
    </location>
</feature>
<dbReference type="Gene3D" id="3.40.50.12370">
    <property type="match status" value="1"/>
</dbReference>
<keyword evidence="4" id="KW-1185">Reference proteome</keyword>
<dbReference type="Pfam" id="PF00582">
    <property type="entry name" value="Usp"/>
    <property type="match status" value="1"/>
</dbReference>
<gene>
    <name evidence="3" type="ORF">SAMN06265368_1149</name>
</gene>
<dbReference type="InterPro" id="IPR006015">
    <property type="entry name" value="Universal_stress_UspA"/>
</dbReference>
<evidence type="ECO:0000313" key="3">
    <source>
        <dbReference type="EMBL" id="SNZ07614.1"/>
    </source>
</evidence>
<sequence>MAIKNILVAYNGGEASDAALHMGVQMANKYDAHLTGIMAHGASNITRSIPKWLLGSVQDSISDIVLKRTDEVAEKFQSFMDGELPSERIHWIDVKANPDLAVSRYARLFDVTVVGQYENLLAADELELHPDRIAYSSGRPIIVAPKSHAPASHAAGSINEKAVVAWDGRRTASRAFFDAMHILETKSDVTIVTIGGPKTGKKQDQIDLQTIMKRHGVDAKHLFLPRTEKSIATTLLDVCKQEDAGLLVMGAYEHSKLAEDIWGGVTSQVLAETHLPVFLSH</sequence>
<comment type="similarity">
    <text evidence="1">Belongs to the universal stress protein A family.</text>
</comment>
<dbReference type="EMBL" id="OBEL01000001">
    <property type="protein sequence ID" value="SNZ07614.1"/>
    <property type="molecule type" value="Genomic_DNA"/>
</dbReference>
<dbReference type="AlphaFoldDB" id="A0A285NDM7"/>
<dbReference type="PANTHER" id="PTHR46268:SF15">
    <property type="entry name" value="UNIVERSAL STRESS PROTEIN HP_0031"/>
    <property type="match status" value="1"/>
</dbReference>
<dbReference type="PRINTS" id="PR01438">
    <property type="entry name" value="UNVRSLSTRESS"/>
</dbReference>
<dbReference type="RefSeq" id="WP_097152376.1">
    <property type="nucleotide sequence ID" value="NZ_OBEL01000001.1"/>
</dbReference>
<dbReference type="InterPro" id="IPR006016">
    <property type="entry name" value="UspA"/>
</dbReference>
<name>A0A285NDM7_9HYPH</name>
<evidence type="ECO:0000256" key="1">
    <source>
        <dbReference type="ARBA" id="ARBA00008791"/>
    </source>
</evidence>